<organism evidence="1 2">
    <name type="scientific">Tannerella forsythia (strain ATCC 43037 / JCM 10827 / CCUG 21028 A / KCTC 5666 / FDC 338)</name>
    <name type="common">Bacteroides forsythus</name>
    <dbReference type="NCBI Taxonomy" id="203275"/>
    <lineage>
        <taxon>Bacteria</taxon>
        <taxon>Pseudomonadati</taxon>
        <taxon>Bacteroidota</taxon>
        <taxon>Bacteroidia</taxon>
        <taxon>Bacteroidales</taxon>
        <taxon>Tannerellaceae</taxon>
        <taxon>Tannerella</taxon>
    </lineage>
</organism>
<gene>
    <name evidence="1" type="ordered locus">BFO_0950</name>
</gene>
<dbReference type="STRING" id="203275.BFO_0950"/>
<dbReference type="EMBL" id="CP003191">
    <property type="protein sequence ID" value="AEW22381.1"/>
    <property type="molecule type" value="Genomic_DNA"/>
</dbReference>
<name>G8UPY3_TANFA</name>
<dbReference type="AlphaFoldDB" id="G8UPY3"/>
<dbReference type="HOGENOM" id="CLU_3104808_0_0_10"/>
<evidence type="ECO:0000313" key="1">
    <source>
        <dbReference type="EMBL" id="AEW22381.1"/>
    </source>
</evidence>
<dbReference type="Proteomes" id="UP000005436">
    <property type="component" value="Chromosome"/>
</dbReference>
<dbReference type="KEGG" id="tfo:BFO_0950"/>
<proteinExistence type="predicted"/>
<accession>G8UPY3</accession>
<keyword evidence="2" id="KW-1185">Reference proteome</keyword>
<evidence type="ECO:0000313" key="2">
    <source>
        <dbReference type="Proteomes" id="UP000005436"/>
    </source>
</evidence>
<reference evidence="2" key="1">
    <citation type="submission" date="2011-12" db="EMBL/GenBank/DDBJ databases">
        <title>Complete sequence of Tannerella forsythia ATCC 43037.</title>
        <authorList>
            <person name="Dewhirst F."/>
            <person name="Tanner A."/>
            <person name="Izard J."/>
            <person name="Brinkac L."/>
            <person name="Durkin A.S."/>
            <person name="Hostetler J."/>
            <person name="Shetty J."/>
            <person name="Torralba M."/>
            <person name="Gill S."/>
            <person name="Nelson K."/>
        </authorList>
    </citation>
    <scope>NUCLEOTIDE SEQUENCE [LARGE SCALE GENOMIC DNA]</scope>
    <source>
        <strain evidence="2">ATCC 43037 / JCM 10827 / CCUG 33226 / KCTC 5666 / FDC 338</strain>
    </source>
</reference>
<sequence length="51" mass="5815">MGQVNTPIFIPSKPRIRAKLQARLSHALPKHINQKIKNVLPEKESIKKAMD</sequence>
<protein>
    <submittedName>
        <fullName evidence="1">Uncharacterized protein</fullName>
    </submittedName>
</protein>